<evidence type="ECO:0000313" key="11">
    <source>
        <dbReference type="Proteomes" id="UP001646157"/>
    </source>
</evidence>
<protein>
    <submittedName>
        <fullName evidence="10">Spore germination protein KC</fullName>
    </submittedName>
</protein>
<keyword evidence="3" id="KW-0309">Germination</keyword>
<accession>A0ABS2NCQ9</accession>
<dbReference type="InterPro" id="IPR046953">
    <property type="entry name" value="Spore_GerAC-like_C"/>
</dbReference>
<dbReference type="InterPro" id="IPR038501">
    <property type="entry name" value="Spore_GerAC_C_sf"/>
</dbReference>
<comment type="similarity">
    <text evidence="2">Belongs to the GerABKC lipoprotein family.</text>
</comment>
<gene>
    <name evidence="10" type="ORF">JOC86_002170</name>
</gene>
<dbReference type="PROSITE" id="PS51257">
    <property type="entry name" value="PROKAR_LIPOPROTEIN"/>
    <property type="match status" value="1"/>
</dbReference>
<evidence type="ECO:0000256" key="5">
    <source>
        <dbReference type="ARBA" id="ARBA00023136"/>
    </source>
</evidence>
<feature type="domain" description="Spore germination protein N-terminal" evidence="9">
    <location>
        <begin position="24"/>
        <end position="194"/>
    </location>
</feature>
<evidence type="ECO:0000256" key="1">
    <source>
        <dbReference type="ARBA" id="ARBA00004635"/>
    </source>
</evidence>
<dbReference type="PANTHER" id="PTHR35789:SF1">
    <property type="entry name" value="SPORE GERMINATION PROTEIN B3"/>
    <property type="match status" value="1"/>
</dbReference>
<dbReference type="Proteomes" id="UP001646157">
    <property type="component" value="Unassembled WGS sequence"/>
</dbReference>
<dbReference type="PANTHER" id="PTHR35789">
    <property type="entry name" value="SPORE GERMINATION PROTEIN B3"/>
    <property type="match status" value="1"/>
</dbReference>
<evidence type="ECO:0000256" key="7">
    <source>
        <dbReference type="ARBA" id="ARBA00023288"/>
    </source>
</evidence>
<dbReference type="InterPro" id="IPR008844">
    <property type="entry name" value="Spore_GerAC-like"/>
</dbReference>
<evidence type="ECO:0000256" key="4">
    <source>
        <dbReference type="ARBA" id="ARBA00022729"/>
    </source>
</evidence>
<reference evidence="10 11" key="1">
    <citation type="submission" date="2021-01" db="EMBL/GenBank/DDBJ databases">
        <title>Genomic Encyclopedia of Type Strains, Phase IV (KMG-IV): sequencing the most valuable type-strain genomes for metagenomic binning, comparative biology and taxonomic classification.</title>
        <authorList>
            <person name="Goeker M."/>
        </authorList>
    </citation>
    <scope>NUCLEOTIDE SEQUENCE [LARGE SCALE GENOMIC DNA]</scope>
    <source>
        <strain evidence="10 11">DSM 24834</strain>
    </source>
</reference>
<comment type="caution">
    <text evidence="10">The sequence shown here is derived from an EMBL/GenBank/DDBJ whole genome shotgun (WGS) entry which is preliminary data.</text>
</comment>
<keyword evidence="4" id="KW-0732">Signal</keyword>
<dbReference type="Gene3D" id="6.20.190.10">
    <property type="entry name" value="Nutrient germinant receptor protein C, domain 1"/>
    <property type="match status" value="1"/>
</dbReference>
<name>A0ABS2NCQ9_9BACI</name>
<dbReference type="NCBIfam" id="TIGR02887">
    <property type="entry name" value="spore_ger_x_C"/>
    <property type="match status" value="1"/>
</dbReference>
<proteinExistence type="inferred from homology"/>
<dbReference type="RefSeq" id="WP_205171961.1">
    <property type="nucleotide sequence ID" value="NZ_JAFBDZ010000002.1"/>
</dbReference>
<comment type="subcellular location">
    <subcellularLocation>
        <location evidence="1">Membrane</location>
        <topology evidence="1">Lipid-anchor</topology>
    </subcellularLocation>
</comment>
<sequence length="402" mass="44407">MFTRFIKIAICLCLCTLLSGCWNRIELNELAIGIGMGIDKSDGQYTVTFQVVNPGEIAAKSGGGGKTPIVVYKSTGKTLLEAIRRMTTTAPRKIYAAHLRMVVIGSEMATEGISEVLDLLSRDQELRTDFYFAIAKDARAEDVLKVLTPLEDIPSNKLFSSLETSEKAWAPSATMTLDQLIMELVSKGIEAKLTGIAIHGDPSTGQKQENIEQIVPLTQLEYQGLAIFKRDKLIGWLNESESKGLHYALGKVKSTIVTISCPKEEGSAGVEVLETKTDLKATIKDGQPQGNIKIQVEGNVAEVGCKGLDITQTKKIAELEKRTEKNIKDKIKKALKVTQNEYEADAFGFGEAIHRSNPEYWKKNKDDWNQLFTEMPVKVDIDVKIRRIGTIANSPLNEITED</sequence>
<evidence type="ECO:0000313" key="10">
    <source>
        <dbReference type="EMBL" id="MBM7585628.1"/>
    </source>
</evidence>
<organism evidence="10 11">
    <name type="scientific">Rossellomorea pakistanensis</name>
    <dbReference type="NCBI Taxonomy" id="992288"/>
    <lineage>
        <taxon>Bacteria</taxon>
        <taxon>Bacillati</taxon>
        <taxon>Bacillota</taxon>
        <taxon>Bacilli</taxon>
        <taxon>Bacillales</taxon>
        <taxon>Bacillaceae</taxon>
        <taxon>Rossellomorea</taxon>
    </lineage>
</organism>
<evidence type="ECO:0000259" key="9">
    <source>
        <dbReference type="Pfam" id="PF25198"/>
    </source>
</evidence>
<evidence type="ECO:0000256" key="3">
    <source>
        <dbReference type="ARBA" id="ARBA00022544"/>
    </source>
</evidence>
<dbReference type="Pfam" id="PF05504">
    <property type="entry name" value="Spore_GerAC"/>
    <property type="match status" value="1"/>
</dbReference>
<feature type="domain" description="Spore germination GerAC-like C-terminal" evidence="8">
    <location>
        <begin position="223"/>
        <end position="389"/>
    </location>
</feature>
<dbReference type="Gene3D" id="3.30.300.210">
    <property type="entry name" value="Nutrient germinant receptor protein C, domain 3"/>
    <property type="match status" value="1"/>
</dbReference>
<dbReference type="Pfam" id="PF25198">
    <property type="entry name" value="Spore_GerAC_N"/>
    <property type="match status" value="1"/>
</dbReference>
<keyword evidence="11" id="KW-1185">Reference proteome</keyword>
<dbReference type="InterPro" id="IPR057336">
    <property type="entry name" value="GerAC_N"/>
</dbReference>
<keyword evidence="7" id="KW-0449">Lipoprotein</keyword>
<evidence type="ECO:0000256" key="6">
    <source>
        <dbReference type="ARBA" id="ARBA00023139"/>
    </source>
</evidence>
<keyword evidence="5" id="KW-0472">Membrane</keyword>
<evidence type="ECO:0000259" key="8">
    <source>
        <dbReference type="Pfam" id="PF05504"/>
    </source>
</evidence>
<dbReference type="EMBL" id="JAFBDZ010000002">
    <property type="protein sequence ID" value="MBM7585628.1"/>
    <property type="molecule type" value="Genomic_DNA"/>
</dbReference>
<keyword evidence="6" id="KW-0564">Palmitate</keyword>
<evidence type="ECO:0000256" key="2">
    <source>
        <dbReference type="ARBA" id="ARBA00007886"/>
    </source>
</evidence>